<accession>A0ABQ5BYF3</accession>
<feature type="region of interest" description="Disordered" evidence="1">
    <location>
        <begin position="57"/>
        <end position="198"/>
    </location>
</feature>
<dbReference type="Proteomes" id="UP001151760">
    <property type="component" value="Unassembled WGS sequence"/>
</dbReference>
<feature type="compositionally biased region" description="Basic and acidic residues" evidence="1">
    <location>
        <begin position="247"/>
        <end position="259"/>
    </location>
</feature>
<feature type="region of interest" description="Disordered" evidence="1">
    <location>
        <begin position="1"/>
        <end position="34"/>
    </location>
</feature>
<dbReference type="EMBL" id="BQNB010013709">
    <property type="protein sequence ID" value="GJT19343.1"/>
    <property type="molecule type" value="Genomic_DNA"/>
</dbReference>
<name>A0ABQ5BYF3_9ASTR</name>
<evidence type="ECO:0000313" key="3">
    <source>
        <dbReference type="Proteomes" id="UP001151760"/>
    </source>
</evidence>
<feature type="compositionally biased region" description="Basic and acidic residues" evidence="1">
    <location>
        <begin position="160"/>
        <end position="173"/>
    </location>
</feature>
<organism evidence="2 3">
    <name type="scientific">Tanacetum coccineum</name>
    <dbReference type="NCBI Taxonomy" id="301880"/>
    <lineage>
        <taxon>Eukaryota</taxon>
        <taxon>Viridiplantae</taxon>
        <taxon>Streptophyta</taxon>
        <taxon>Embryophyta</taxon>
        <taxon>Tracheophyta</taxon>
        <taxon>Spermatophyta</taxon>
        <taxon>Magnoliopsida</taxon>
        <taxon>eudicotyledons</taxon>
        <taxon>Gunneridae</taxon>
        <taxon>Pentapetalae</taxon>
        <taxon>asterids</taxon>
        <taxon>campanulids</taxon>
        <taxon>Asterales</taxon>
        <taxon>Asteraceae</taxon>
        <taxon>Asteroideae</taxon>
        <taxon>Anthemideae</taxon>
        <taxon>Anthemidinae</taxon>
        <taxon>Tanacetum</taxon>
    </lineage>
</organism>
<reference evidence="2" key="2">
    <citation type="submission" date="2022-01" db="EMBL/GenBank/DDBJ databases">
        <authorList>
            <person name="Yamashiro T."/>
            <person name="Shiraishi A."/>
            <person name="Satake H."/>
            <person name="Nakayama K."/>
        </authorList>
    </citation>
    <scope>NUCLEOTIDE SEQUENCE</scope>
</reference>
<evidence type="ECO:0000256" key="1">
    <source>
        <dbReference type="SAM" id="MobiDB-lite"/>
    </source>
</evidence>
<sequence length="388" mass="44047">MSTHEQHTLTIPTSAVRNTGGRSSPQGLEEPTSGQVLRELCDKNYYQLLPLIAEKMQKEKEKQDKLNATPTAKTEPKRRHGNRCSRSPSPIASVFKRLKQNRPPSPRPRPRKEGGVFNRLGGKERSASARFDSRHQGSHEKETEVQPRKHHHRGTSSRETGGHSKSEDSEGGHWKSKSRRHTANTYEDDLSQPWTCEERNPFTPRIRHFNFPRTRMPNHIKTYDGNEDPEDHLKLFQAVAKTERIKVERQAKGTKEGGNGRKRQAPSHLDDSTMGEGSQTKGQLEFLSGDNNLLSVFRSEDGTEGPMIIEAENMASYVHRHDMDGRTCVPNKVLYEQCFVSSGGPKIEAEMIPIYHITHRIMIEKPLADRHKSLLVKNSDEEHSTPHG</sequence>
<comment type="caution">
    <text evidence="2">The sequence shown here is derived from an EMBL/GenBank/DDBJ whole genome shotgun (WGS) entry which is preliminary data.</text>
</comment>
<feature type="compositionally biased region" description="Polar residues" evidence="1">
    <location>
        <begin position="8"/>
        <end position="26"/>
    </location>
</feature>
<feature type="region of interest" description="Disordered" evidence="1">
    <location>
        <begin position="247"/>
        <end position="283"/>
    </location>
</feature>
<gene>
    <name evidence="2" type="ORF">Tco_0878049</name>
</gene>
<reference evidence="2" key="1">
    <citation type="journal article" date="2022" name="Int. J. Mol. Sci.">
        <title>Draft Genome of Tanacetum Coccineum: Genomic Comparison of Closely Related Tanacetum-Family Plants.</title>
        <authorList>
            <person name="Yamashiro T."/>
            <person name="Shiraishi A."/>
            <person name="Nakayama K."/>
            <person name="Satake H."/>
        </authorList>
    </citation>
    <scope>NUCLEOTIDE SEQUENCE</scope>
</reference>
<keyword evidence="3" id="KW-1185">Reference proteome</keyword>
<protein>
    <recommendedName>
        <fullName evidence="4">Reverse transcriptase domain-containing protein</fullName>
    </recommendedName>
</protein>
<proteinExistence type="predicted"/>
<feature type="compositionally biased region" description="Basic and acidic residues" evidence="1">
    <location>
        <begin position="121"/>
        <end position="147"/>
    </location>
</feature>
<evidence type="ECO:0008006" key="4">
    <source>
        <dbReference type="Google" id="ProtNLM"/>
    </source>
</evidence>
<evidence type="ECO:0000313" key="2">
    <source>
        <dbReference type="EMBL" id="GJT19343.1"/>
    </source>
</evidence>